<organism evidence="1 2">
    <name type="scientific">Leifsonia poae</name>
    <dbReference type="NCBI Taxonomy" id="110933"/>
    <lineage>
        <taxon>Bacteria</taxon>
        <taxon>Bacillati</taxon>
        <taxon>Actinomycetota</taxon>
        <taxon>Actinomycetes</taxon>
        <taxon>Micrococcales</taxon>
        <taxon>Microbacteriaceae</taxon>
        <taxon>Leifsonia</taxon>
    </lineage>
</organism>
<gene>
    <name evidence="1" type="ORF">GCM10017584_06330</name>
</gene>
<name>A0A9W6LYP8_9MICO</name>
<dbReference type="RefSeq" id="WP_271175723.1">
    <property type="nucleotide sequence ID" value="NZ_BAAAJO010000001.1"/>
</dbReference>
<reference evidence="1" key="1">
    <citation type="journal article" date="2014" name="Int. J. Syst. Evol. Microbiol.">
        <title>Complete genome sequence of Corynebacterium casei LMG S-19264T (=DSM 44701T), isolated from a smear-ripened cheese.</title>
        <authorList>
            <consortium name="US DOE Joint Genome Institute (JGI-PGF)"/>
            <person name="Walter F."/>
            <person name="Albersmeier A."/>
            <person name="Kalinowski J."/>
            <person name="Ruckert C."/>
        </authorList>
    </citation>
    <scope>NUCLEOTIDE SEQUENCE</scope>
    <source>
        <strain evidence="1">VKM Ac-1401</strain>
    </source>
</reference>
<sequence length="210" mass="22538">MSNPTSLRPRDIVDFSFETPDGWYDVVLLGEEGAEEWPTALAAELGGGDLAPGVVEQLTVLQQVLYGQDASGGTRARVYLPVPEAGVLSAYQTFELLELEADDSPESFLAATDAQAGHREPGYEVRGYQSWRSAHPAGELVGFTHLTALAEPDADDAVLEQRVVFVIFPVGAAQAFQMEFRSAFIGGFDDMVAETQAIADSLVVTLGDAR</sequence>
<evidence type="ECO:0000313" key="2">
    <source>
        <dbReference type="Proteomes" id="UP001142372"/>
    </source>
</evidence>
<accession>A0A9W6LYP8</accession>
<dbReference type="Proteomes" id="UP001142372">
    <property type="component" value="Unassembled WGS sequence"/>
</dbReference>
<dbReference type="EMBL" id="BSEN01000001">
    <property type="protein sequence ID" value="GLJ75060.1"/>
    <property type="molecule type" value="Genomic_DNA"/>
</dbReference>
<keyword evidence="2" id="KW-1185">Reference proteome</keyword>
<proteinExistence type="predicted"/>
<comment type="caution">
    <text evidence="1">The sequence shown here is derived from an EMBL/GenBank/DDBJ whole genome shotgun (WGS) entry which is preliminary data.</text>
</comment>
<reference evidence="1" key="2">
    <citation type="submission" date="2023-01" db="EMBL/GenBank/DDBJ databases">
        <authorList>
            <person name="Sun Q."/>
            <person name="Evtushenko L."/>
        </authorList>
    </citation>
    <scope>NUCLEOTIDE SEQUENCE</scope>
    <source>
        <strain evidence="1">VKM Ac-1401</strain>
    </source>
</reference>
<evidence type="ECO:0000313" key="1">
    <source>
        <dbReference type="EMBL" id="GLJ75060.1"/>
    </source>
</evidence>
<dbReference type="AlphaFoldDB" id="A0A9W6LYP8"/>
<protein>
    <submittedName>
        <fullName evidence="1">Uncharacterized protein</fullName>
    </submittedName>
</protein>